<dbReference type="EMBL" id="FUEZ01000004">
    <property type="protein sequence ID" value="SPM42073.1"/>
    <property type="molecule type" value="Genomic_DNA"/>
</dbReference>
<dbReference type="Proteomes" id="UP000240424">
    <property type="component" value="Unassembled WGS sequence"/>
</dbReference>
<sequence length="281" mass="30514">VAILTKEQGVERASVFKLIRWAIAIGGLLTFVVLLLGNRFEVCKVESGAGKDGATVTTTCGGPTVTDASVVAVGLLLVLLLAPDMSEVGVLGVSLKRRLEAAEQKATDSEAKADRLESQLQMQNLRVDTISQNFAAAQATNQVFVVTSDAIKQADTRLPDKIDAFSRGEALTPNTVVPSDPSVGTDTPDPFLVSRILENWEILNASLNLQPRGHGVGGDRFRVNLSSDEIELFRSTFDEEIRIVRAMRNNVAHAVPIPNEDLQRVVDISEQLLRFLRSTPR</sequence>
<evidence type="ECO:0000313" key="4">
    <source>
        <dbReference type="Proteomes" id="UP000240424"/>
    </source>
</evidence>
<gene>
    <name evidence="3" type="ORF">MNAB215_4291</name>
</gene>
<keyword evidence="1" id="KW-0175">Coiled coil</keyword>
<keyword evidence="4" id="KW-1185">Reference proteome</keyword>
<keyword evidence="2" id="KW-0472">Membrane</keyword>
<evidence type="ECO:0000256" key="1">
    <source>
        <dbReference type="SAM" id="Coils"/>
    </source>
</evidence>
<proteinExistence type="predicted"/>
<reference evidence="3 4" key="1">
    <citation type="submission" date="2017-01" db="EMBL/GenBank/DDBJ databases">
        <authorList>
            <consortium name="Urmite Genomes"/>
        </authorList>
    </citation>
    <scope>NUCLEOTIDE SEQUENCE [LARGE SCALE GENOMIC DNA]</scope>
    <source>
        <strain evidence="3 4">AB215</strain>
    </source>
</reference>
<feature type="non-terminal residue" evidence="3">
    <location>
        <position position="1"/>
    </location>
</feature>
<accession>A0A2U3PEA8</accession>
<keyword evidence="2" id="KW-0812">Transmembrane</keyword>
<evidence type="ECO:0000256" key="2">
    <source>
        <dbReference type="SAM" id="Phobius"/>
    </source>
</evidence>
<organism evidence="3 4">
    <name type="scientific">Mycobacterium numidiamassiliense</name>
    <dbReference type="NCBI Taxonomy" id="1841861"/>
    <lineage>
        <taxon>Bacteria</taxon>
        <taxon>Bacillati</taxon>
        <taxon>Actinomycetota</taxon>
        <taxon>Actinomycetes</taxon>
        <taxon>Mycobacteriales</taxon>
        <taxon>Mycobacteriaceae</taxon>
        <taxon>Mycobacterium</taxon>
    </lineage>
</organism>
<feature type="transmembrane region" description="Helical" evidence="2">
    <location>
        <begin position="18"/>
        <end position="37"/>
    </location>
</feature>
<name>A0A2U3PEA8_9MYCO</name>
<evidence type="ECO:0000313" key="3">
    <source>
        <dbReference type="EMBL" id="SPM42073.1"/>
    </source>
</evidence>
<dbReference type="STRING" id="1841861.GCA_900157365_02611"/>
<feature type="coiled-coil region" evidence="1">
    <location>
        <begin position="92"/>
        <end position="133"/>
    </location>
</feature>
<keyword evidence="2" id="KW-1133">Transmembrane helix</keyword>
<protein>
    <submittedName>
        <fullName evidence="3">Uncharacterized protein</fullName>
    </submittedName>
</protein>
<dbReference type="AlphaFoldDB" id="A0A2U3PEA8"/>